<dbReference type="PANTHER" id="PTHR43861">
    <property type="entry name" value="TRANS-ACONITATE 2-METHYLTRANSFERASE-RELATED"/>
    <property type="match status" value="1"/>
</dbReference>
<dbReference type="Pfam" id="PF13649">
    <property type="entry name" value="Methyltransf_25"/>
    <property type="match status" value="1"/>
</dbReference>
<dbReference type="InterPro" id="IPR023149">
    <property type="entry name" value="Trans_acon_MeTrfase_C"/>
</dbReference>
<feature type="domain" description="Methyltransferase" evidence="6">
    <location>
        <begin position="35"/>
        <end position="110"/>
    </location>
</feature>
<comment type="catalytic activity">
    <reaction evidence="5">
        <text>trans-aconitate + S-adenosyl-L-methionine = (E)-3-(methoxycarbonyl)pent-2-enedioate + S-adenosyl-L-homocysteine</text>
        <dbReference type="Rhea" id="RHEA:14969"/>
        <dbReference type="ChEBI" id="CHEBI:15708"/>
        <dbReference type="ChEBI" id="CHEBI:57470"/>
        <dbReference type="ChEBI" id="CHEBI:57856"/>
        <dbReference type="ChEBI" id="CHEBI:59789"/>
        <dbReference type="EC" id="2.1.1.144"/>
    </reaction>
</comment>
<comment type="similarity">
    <text evidence="5">Belongs to the methyltransferase superfamily. Tam family.</text>
</comment>
<dbReference type="GO" id="GO:0032259">
    <property type="term" value="P:methylation"/>
    <property type="evidence" value="ECO:0007669"/>
    <property type="project" value="UniProtKB-KW"/>
</dbReference>
<accession>A0A1E5XPE4</accession>
<keyword evidence="8" id="KW-1185">Reference proteome</keyword>
<gene>
    <name evidence="5" type="primary">tam</name>
    <name evidence="7" type="ORF">VW23_021195</name>
</gene>
<dbReference type="SUPFAM" id="SSF53335">
    <property type="entry name" value="S-adenosyl-L-methionine-dependent methyltransferases"/>
    <property type="match status" value="1"/>
</dbReference>
<evidence type="ECO:0000256" key="2">
    <source>
        <dbReference type="ARBA" id="ARBA00022603"/>
    </source>
</evidence>
<dbReference type="PANTHER" id="PTHR43861:SF1">
    <property type="entry name" value="TRANS-ACONITATE 2-METHYLTRANSFERASE"/>
    <property type="match status" value="1"/>
</dbReference>
<dbReference type="InterPro" id="IPR023506">
    <property type="entry name" value="Trans-aconitate_MeTrfase"/>
</dbReference>
<dbReference type="HAMAP" id="MF_00560">
    <property type="entry name" value="Tran_acon_Me_trans"/>
    <property type="match status" value="1"/>
</dbReference>
<keyword evidence="1 5" id="KW-0963">Cytoplasm</keyword>
<dbReference type="InterPro" id="IPR041698">
    <property type="entry name" value="Methyltransf_25"/>
</dbReference>
<evidence type="ECO:0000313" key="8">
    <source>
        <dbReference type="Proteomes" id="UP000095463"/>
    </source>
</evidence>
<dbReference type="InterPro" id="IPR029063">
    <property type="entry name" value="SAM-dependent_MTases_sf"/>
</dbReference>
<evidence type="ECO:0000256" key="1">
    <source>
        <dbReference type="ARBA" id="ARBA00022490"/>
    </source>
</evidence>
<dbReference type="EC" id="2.1.1.144" evidence="5"/>
<dbReference type="NCBIfam" id="NF002463">
    <property type="entry name" value="PRK01683.1"/>
    <property type="match status" value="1"/>
</dbReference>
<dbReference type="Gene3D" id="3.40.50.150">
    <property type="entry name" value="Vaccinia Virus protein VP39"/>
    <property type="match status" value="1"/>
</dbReference>
<dbReference type="AlphaFoldDB" id="A0A1E5XPE4"/>
<comment type="function">
    <text evidence="5">Catalyzes the S-adenosylmethionine monomethyl esterification of trans-aconitate.</text>
</comment>
<dbReference type="Proteomes" id="UP000095463">
    <property type="component" value="Unassembled WGS sequence"/>
</dbReference>
<dbReference type="Gene3D" id="1.10.150.290">
    <property type="entry name" value="S-adenosyl-L-methionine-dependent methyltransferases"/>
    <property type="match status" value="1"/>
</dbReference>
<evidence type="ECO:0000256" key="5">
    <source>
        <dbReference type="HAMAP-Rule" id="MF_00560"/>
    </source>
</evidence>
<keyword evidence="2 5" id="KW-0489">Methyltransferase</keyword>
<comment type="caution">
    <text evidence="7">The sequence shown here is derived from an EMBL/GenBank/DDBJ whole genome shotgun (WGS) entry which is preliminary data.</text>
</comment>
<comment type="subcellular location">
    <subcellularLocation>
        <location evidence="5">Cytoplasm</location>
    </subcellularLocation>
</comment>
<dbReference type="RefSeq" id="WP_069910326.1">
    <property type="nucleotide sequence ID" value="NZ_LAJE02000205.1"/>
</dbReference>
<evidence type="ECO:0000259" key="6">
    <source>
        <dbReference type="Pfam" id="PF13649"/>
    </source>
</evidence>
<reference evidence="7 8" key="1">
    <citation type="journal article" date="2015" name="Genome Announc.">
        <title>Genome Assemblies of Three Soil-Associated Devosia species: D. insulae, D. limi, and D. soli.</title>
        <authorList>
            <person name="Hassan Y.I."/>
            <person name="Lepp D."/>
            <person name="Zhou T."/>
        </authorList>
    </citation>
    <scope>NUCLEOTIDE SEQUENCE [LARGE SCALE GENOMIC DNA]</scope>
    <source>
        <strain evidence="7 8">DS-56</strain>
    </source>
</reference>
<dbReference type="EMBL" id="LAJE02000205">
    <property type="protein sequence ID" value="OEO30458.1"/>
    <property type="molecule type" value="Genomic_DNA"/>
</dbReference>
<evidence type="ECO:0000313" key="7">
    <source>
        <dbReference type="EMBL" id="OEO30458.1"/>
    </source>
</evidence>
<dbReference type="CDD" id="cd02440">
    <property type="entry name" value="AdoMet_MTases"/>
    <property type="match status" value="1"/>
</dbReference>
<dbReference type="OrthoDB" id="9795085at2"/>
<evidence type="ECO:0000256" key="3">
    <source>
        <dbReference type="ARBA" id="ARBA00022679"/>
    </source>
</evidence>
<dbReference type="GO" id="GO:0030798">
    <property type="term" value="F:trans-aconitate 2-methyltransferase activity"/>
    <property type="evidence" value="ECO:0007669"/>
    <property type="project" value="UniProtKB-UniRule"/>
</dbReference>
<keyword evidence="3 5" id="KW-0808">Transferase</keyword>
<protein>
    <recommendedName>
        <fullName evidence="5">Trans-aconitate 2-methyltransferase</fullName>
        <ecNumber evidence="5">2.1.1.144</ecNumber>
    </recommendedName>
</protein>
<proteinExistence type="inferred from homology"/>
<organism evidence="7 8">
    <name type="scientific">Devosia insulae DS-56</name>
    <dbReference type="NCBI Taxonomy" id="1116389"/>
    <lineage>
        <taxon>Bacteria</taxon>
        <taxon>Pseudomonadati</taxon>
        <taxon>Pseudomonadota</taxon>
        <taxon>Alphaproteobacteria</taxon>
        <taxon>Hyphomicrobiales</taxon>
        <taxon>Devosiaceae</taxon>
        <taxon>Devosia</taxon>
    </lineage>
</organism>
<name>A0A1E5XPE4_9HYPH</name>
<sequence>MADWSPSTYLKFEDERTRPARDLLAQVPLTAPGRVADMGCGPGNSTELLVERFPDAEVIGLDNSPNMLAEARQRVPQARFDEADANSWVPEAGTDLVFANAIYQWVPKHLVSLTRVAAAQPDGGVLAVQMPDNMAEPSHQLMRQLAADGPWSERLKQAARAPLLPVRVYYDALRPTVRRLEIWHTNYNHVLDGPDAIVEWVKATGLRPFIDPLEPAEREQFLARYLGLIAEAYPRTVDGKVLLRFPRLFIVAVK</sequence>
<keyword evidence="4 5" id="KW-0949">S-adenosyl-L-methionine</keyword>
<evidence type="ECO:0000256" key="4">
    <source>
        <dbReference type="ARBA" id="ARBA00022691"/>
    </source>
</evidence>
<dbReference type="GO" id="GO:0005737">
    <property type="term" value="C:cytoplasm"/>
    <property type="evidence" value="ECO:0007669"/>
    <property type="project" value="UniProtKB-SubCell"/>
</dbReference>